<dbReference type="RefSeq" id="WP_159036059.1">
    <property type="nucleotide sequence ID" value="NZ_CP027777.1"/>
</dbReference>
<dbReference type="Proteomes" id="UP000240615">
    <property type="component" value="Chromosome"/>
</dbReference>
<accession>A0ABC8CXR7</accession>
<gene>
    <name evidence="1" type="ORF">C7M56_18170</name>
</gene>
<name>A0ABC8CXR7_CLOBO</name>
<organism evidence="1 2">
    <name type="scientific">Clostridium botulinum</name>
    <dbReference type="NCBI Taxonomy" id="1491"/>
    <lineage>
        <taxon>Bacteria</taxon>
        <taxon>Bacillati</taxon>
        <taxon>Bacillota</taxon>
        <taxon>Clostridia</taxon>
        <taxon>Eubacteriales</taxon>
        <taxon>Clostridiaceae</taxon>
        <taxon>Clostridium</taxon>
    </lineage>
</organism>
<dbReference type="EMBL" id="CP027777">
    <property type="protein sequence ID" value="AVQ40500.1"/>
    <property type="molecule type" value="Genomic_DNA"/>
</dbReference>
<dbReference type="AlphaFoldDB" id="A0ABC8CXR7"/>
<sequence length="94" mass="11008">MLSNEVFKNGLKTLVIEFEDKGFKMSPKRADQWYKHIKKMNDDEFTKRINKVLETNSYPPVMADILNAQIDNRDKRTQEAYAALEHLKGGIEFD</sequence>
<protein>
    <recommendedName>
        <fullName evidence="3">Phage protein</fullName>
    </recommendedName>
</protein>
<reference evidence="1 2" key="1">
    <citation type="submission" date="2018-01" db="EMBL/GenBank/DDBJ databases">
        <title>Genetic Diversity of Clostridium botulinum in seafood.</title>
        <authorList>
            <person name="Athira V."/>
            <person name="Arun Jyothi P.V."/>
            <person name="Lalitha K.V."/>
            <person name="Joseph T.C."/>
        </authorList>
    </citation>
    <scope>NUCLEOTIDE SEQUENCE [LARGE SCALE GENOMIC DNA]</scope>
    <source>
        <strain evidence="1 2">Mfbjulcb8</strain>
    </source>
</reference>
<proteinExistence type="predicted"/>
<evidence type="ECO:0000313" key="1">
    <source>
        <dbReference type="EMBL" id="AVQ40500.1"/>
    </source>
</evidence>
<evidence type="ECO:0008006" key="3">
    <source>
        <dbReference type="Google" id="ProtNLM"/>
    </source>
</evidence>
<evidence type="ECO:0000313" key="2">
    <source>
        <dbReference type="Proteomes" id="UP000240615"/>
    </source>
</evidence>
<dbReference type="Gene3D" id="1.10.8.200">
    <property type="entry name" value="Replisome organizer (g39p helicase loader/inhibitor protein)"/>
    <property type="match status" value="1"/>
</dbReference>